<feature type="region of interest" description="Disordered" evidence="1">
    <location>
        <begin position="1"/>
        <end position="25"/>
    </location>
</feature>
<comment type="caution">
    <text evidence="2">The sequence shown here is derived from an EMBL/GenBank/DDBJ whole genome shotgun (WGS) entry which is preliminary data.</text>
</comment>
<gene>
    <name evidence="2" type="ORF">GBAG_0124</name>
</gene>
<dbReference type="RefSeq" id="WP_034492372.1">
    <property type="nucleotide sequence ID" value="NZ_JMPI01000004.1"/>
</dbReference>
<dbReference type="EMBL" id="JMPI01000004">
    <property type="protein sequence ID" value="KFC84832.1"/>
    <property type="molecule type" value="Genomic_DNA"/>
</dbReference>
<dbReference type="OrthoDB" id="6480942at2"/>
<accession>A0A085GM87</accession>
<sequence>MSTSRLTQQDMTEAEQRELKTRLDRSRIAHGRPLTNSEINHVKKTYIDQLIAERELAAKKVRQIKKQKALKPDTSATYSWSANSHSRGKR</sequence>
<feature type="compositionally biased region" description="Polar residues" evidence="1">
    <location>
        <begin position="1"/>
        <end position="11"/>
    </location>
</feature>
<keyword evidence="3" id="KW-1185">Reference proteome</keyword>
<name>A0A085GM87_9ENTR</name>
<evidence type="ECO:0000313" key="2">
    <source>
        <dbReference type="EMBL" id="KFC84832.1"/>
    </source>
</evidence>
<feature type="compositionally biased region" description="Basic and acidic residues" evidence="1">
    <location>
        <begin position="14"/>
        <end position="25"/>
    </location>
</feature>
<dbReference type="Proteomes" id="UP000028653">
    <property type="component" value="Unassembled WGS sequence"/>
</dbReference>
<evidence type="ECO:0000256" key="1">
    <source>
        <dbReference type="SAM" id="MobiDB-lite"/>
    </source>
</evidence>
<reference evidence="2 3" key="1">
    <citation type="submission" date="2014-05" db="EMBL/GenBank/DDBJ databases">
        <title>ATOL: Assembling a taxonomically balanced genome-scale reconstruction of the evolutionary history of the Enterobacteriaceae.</title>
        <authorList>
            <person name="Plunkett G.III."/>
            <person name="Neeno-Eckwall E.C."/>
            <person name="Glasner J.D."/>
            <person name="Perna N.T."/>
        </authorList>
    </citation>
    <scope>NUCLEOTIDE SEQUENCE [LARGE SCALE GENOMIC DNA]</scope>
    <source>
        <strain evidence="2 3">ATCC 33320</strain>
    </source>
</reference>
<feature type="region of interest" description="Disordered" evidence="1">
    <location>
        <begin position="67"/>
        <end position="90"/>
    </location>
</feature>
<dbReference type="eggNOG" id="ENOG5031VVV">
    <property type="taxonomic scope" value="Bacteria"/>
</dbReference>
<evidence type="ECO:0008006" key="4">
    <source>
        <dbReference type="Google" id="ProtNLM"/>
    </source>
</evidence>
<feature type="compositionally biased region" description="Polar residues" evidence="1">
    <location>
        <begin position="74"/>
        <end position="90"/>
    </location>
</feature>
<proteinExistence type="predicted"/>
<dbReference type="InterPro" id="IPR020317">
    <property type="entry name" value="Uncharacterised_YjbD"/>
</dbReference>
<dbReference type="NCBIfam" id="NF007808">
    <property type="entry name" value="PRK10515.1"/>
    <property type="match status" value="1"/>
</dbReference>
<dbReference type="AlphaFoldDB" id="A0A085GM87"/>
<organism evidence="2 3">
    <name type="scientific">Buttiauxella agrestis ATCC 33320</name>
    <dbReference type="NCBI Taxonomy" id="1006004"/>
    <lineage>
        <taxon>Bacteria</taxon>
        <taxon>Pseudomonadati</taxon>
        <taxon>Pseudomonadota</taxon>
        <taxon>Gammaproteobacteria</taxon>
        <taxon>Enterobacterales</taxon>
        <taxon>Enterobacteriaceae</taxon>
        <taxon>Buttiauxella</taxon>
    </lineage>
</organism>
<protein>
    <recommendedName>
        <fullName evidence="4">YjbD family (DUF3811)</fullName>
    </recommendedName>
</protein>
<dbReference type="Pfam" id="PF11656">
    <property type="entry name" value="DUF3811"/>
    <property type="match status" value="1"/>
</dbReference>
<evidence type="ECO:0000313" key="3">
    <source>
        <dbReference type="Proteomes" id="UP000028653"/>
    </source>
</evidence>